<dbReference type="GO" id="GO:0016020">
    <property type="term" value="C:membrane"/>
    <property type="evidence" value="ECO:0007669"/>
    <property type="project" value="UniProtKB-SubCell"/>
</dbReference>
<dbReference type="InterPro" id="IPR000620">
    <property type="entry name" value="EamA_dom"/>
</dbReference>
<sequence length="344" mass="38052">MTMAVSASIYNQATPYLAMIFMRFGSAGMSIVAKFALNKGMSQHVLVVYRFAIATVVLAPFAFVFDRKVRPKMTLSVFLQILLLGLLEPVIDQNLYYTGMKYTTATVATALCNVLPAFVFLLAWGCRLQFNDCIKFKVDMTWEEILCRLEKVNAFTLKSYPAELSLTTLVCLMGTIEGAIVALVIEGNNAAAWSIHWDSKLFAAVYSGVVCSGIAYYIGAVVIQAKGPVFYAAFNPLTMVIVAIMSSFIFSEIMFLGRVIGAIVIVFGLYLVLWAKSKDQHIKSSDSDVESNNKAALSVEQMATINDTSRTSNQDFVLLDVRRVTLVDDHDQSITNKENQKQIP</sequence>
<comment type="similarity">
    <text evidence="2 6">Belongs to the drug/metabolite transporter (DMT) superfamily. Plant drug/metabolite exporter (P-DME) (TC 2.A.7.4) family.</text>
</comment>
<evidence type="ECO:0000313" key="9">
    <source>
        <dbReference type="Proteomes" id="UP000187203"/>
    </source>
</evidence>
<feature type="transmembrane region" description="Helical" evidence="6">
    <location>
        <begin position="16"/>
        <end position="35"/>
    </location>
</feature>
<keyword evidence="3 6" id="KW-0812">Transmembrane</keyword>
<dbReference type="InterPro" id="IPR030184">
    <property type="entry name" value="WAT1-related"/>
</dbReference>
<feature type="transmembrane region" description="Helical" evidence="6">
    <location>
        <begin position="102"/>
        <end position="125"/>
    </location>
</feature>
<feature type="transmembrane region" description="Helical" evidence="6">
    <location>
        <begin position="230"/>
        <end position="249"/>
    </location>
</feature>
<feature type="transmembrane region" description="Helical" evidence="6">
    <location>
        <begin position="164"/>
        <end position="185"/>
    </location>
</feature>
<proteinExistence type="inferred from homology"/>
<gene>
    <name evidence="8" type="ORF">COLO4_14952</name>
</gene>
<feature type="domain" description="EamA" evidence="7">
    <location>
        <begin position="16"/>
        <end position="124"/>
    </location>
</feature>
<organism evidence="8 9">
    <name type="scientific">Corchorus olitorius</name>
    <dbReference type="NCBI Taxonomy" id="93759"/>
    <lineage>
        <taxon>Eukaryota</taxon>
        <taxon>Viridiplantae</taxon>
        <taxon>Streptophyta</taxon>
        <taxon>Embryophyta</taxon>
        <taxon>Tracheophyta</taxon>
        <taxon>Spermatophyta</taxon>
        <taxon>Magnoliopsida</taxon>
        <taxon>eudicotyledons</taxon>
        <taxon>Gunneridae</taxon>
        <taxon>Pentapetalae</taxon>
        <taxon>rosids</taxon>
        <taxon>malvids</taxon>
        <taxon>Malvales</taxon>
        <taxon>Malvaceae</taxon>
        <taxon>Grewioideae</taxon>
        <taxon>Apeibeae</taxon>
        <taxon>Corchorus</taxon>
    </lineage>
</organism>
<dbReference type="STRING" id="93759.A0A1R3JQ20"/>
<feature type="transmembrane region" description="Helical" evidence="6">
    <location>
        <begin position="255"/>
        <end position="275"/>
    </location>
</feature>
<evidence type="ECO:0000256" key="5">
    <source>
        <dbReference type="ARBA" id="ARBA00023136"/>
    </source>
</evidence>
<dbReference type="Pfam" id="PF00892">
    <property type="entry name" value="EamA"/>
    <property type="match status" value="1"/>
</dbReference>
<evidence type="ECO:0000256" key="4">
    <source>
        <dbReference type="ARBA" id="ARBA00022989"/>
    </source>
</evidence>
<evidence type="ECO:0000259" key="7">
    <source>
        <dbReference type="Pfam" id="PF00892"/>
    </source>
</evidence>
<accession>A0A1R3JQ20</accession>
<evidence type="ECO:0000256" key="3">
    <source>
        <dbReference type="ARBA" id="ARBA00022692"/>
    </source>
</evidence>
<protein>
    <recommendedName>
        <fullName evidence="6">WAT1-related protein</fullName>
    </recommendedName>
</protein>
<evidence type="ECO:0000256" key="6">
    <source>
        <dbReference type="RuleBase" id="RU363077"/>
    </source>
</evidence>
<feature type="transmembrane region" description="Helical" evidence="6">
    <location>
        <begin position="47"/>
        <end position="65"/>
    </location>
</feature>
<evidence type="ECO:0000313" key="8">
    <source>
        <dbReference type="EMBL" id="OMO96959.1"/>
    </source>
</evidence>
<dbReference type="InterPro" id="IPR037185">
    <property type="entry name" value="EmrE-like"/>
</dbReference>
<keyword evidence="4 6" id="KW-1133">Transmembrane helix</keyword>
<evidence type="ECO:0000256" key="2">
    <source>
        <dbReference type="ARBA" id="ARBA00007635"/>
    </source>
</evidence>
<dbReference type="OrthoDB" id="1728340at2759"/>
<keyword evidence="5 6" id="KW-0472">Membrane</keyword>
<name>A0A1R3JQ20_9ROSI</name>
<dbReference type="PANTHER" id="PTHR31218">
    <property type="entry name" value="WAT1-RELATED PROTEIN"/>
    <property type="match status" value="1"/>
</dbReference>
<keyword evidence="9" id="KW-1185">Reference proteome</keyword>
<dbReference type="SUPFAM" id="SSF103481">
    <property type="entry name" value="Multidrug resistance efflux transporter EmrE"/>
    <property type="match status" value="2"/>
</dbReference>
<dbReference type="AlphaFoldDB" id="A0A1R3JQ20"/>
<feature type="transmembrane region" description="Helical" evidence="6">
    <location>
        <begin position="205"/>
        <end position="223"/>
    </location>
</feature>
<dbReference type="EMBL" id="AWUE01015534">
    <property type="protein sequence ID" value="OMO96959.1"/>
    <property type="molecule type" value="Genomic_DNA"/>
</dbReference>
<dbReference type="Proteomes" id="UP000187203">
    <property type="component" value="Unassembled WGS sequence"/>
</dbReference>
<reference evidence="9" key="1">
    <citation type="submission" date="2013-09" db="EMBL/GenBank/DDBJ databases">
        <title>Corchorus olitorius genome sequencing.</title>
        <authorList>
            <person name="Alam M."/>
            <person name="Haque M.S."/>
            <person name="Islam M.S."/>
            <person name="Emdad E.M."/>
            <person name="Islam M.M."/>
            <person name="Ahmed B."/>
            <person name="Halim A."/>
            <person name="Hossen Q.M.M."/>
            <person name="Hossain M.Z."/>
            <person name="Ahmed R."/>
            <person name="Khan M.M."/>
            <person name="Islam R."/>
            <person name="Rashid M.M."/>
            <person name="Khan S.A."/>
            <person name="Rahman M.S."/>
            <person name="Alam M."/>
            <person name="Yahiya A.S."/>
            <person name="Khan M.S."/>
            <person name="Azam M.S."/>
            <person name="Haque T."/>
            <person name="Lashkar M.Z.H."/>
            <person name="Akhand A.I."/>
            <person name="Morshed G."/>
            <person name="Roy S."/>
            <person name="Uddin K.S."/>
            <person name="Rabeya T."/>
            <person name="Hossain A.S."/>
            <person name="Chowdhury A."/>
            <person name="Snigdha A.R."/>
            <person name="Mortoza M.S."/>
            <person name="Matin S.A."/>
            <person name="Hoque S.M.E."/>
            <person name="Islam M.K."/>
            <person name="Roy D.K."/>
            <person name="Haider R."/>
            <person name="Moosa M.M."/>
            <person name="Elias S.M."/>
            <person name="Hasan A.M."/>
            <person name="Jahan S."/>
            <person name="Shafiuddin M."/>
            <person name="Mahmood N."/>
            <person name="Shommy N.S."/>
        </authorList>
    </citation>
    <scope>NUCLEOTIDE SEQUENCE [LARGE SCALE GENOMIC DNA]</scope>
    <source>
        <strain evidence="9">cv. O-4</strain>
    </source>
</reference>
<evidence type="ECO:0000256" key="1">
    <source>
        <dbReference type="ARBA" id="ARBA00004141"/>
    </source>
</evidence>
<comment type="caution">
    <text evidence="8">The sequence shown here is derived from an EMBL/GenBank/DDBJ whole genome shotgun (WGS) entry which is preliminary data.</text>
</comment>
<dbReference type="GO" id="GO:0022857">
    <property type="term" value="F:transmembrane transporter activity"/>
    <property type="evidence" value="ECO:0007669"/>
    <property type="project" value="InterPro"/>
</dbReference>
<comment type="subcellular location">
    <subcellularLocation>
        <location evidence="1 6">Membrane</location>
        <topology evidence="1 6">Multi-pass membrane protein</topology>
    </subcellularLocation>
</comment>